<proteinExistence type="predicted"/>
<dbReference type="PANTHER" id="PTHR35391">
    <property type="entry name" value="C2H2-TYPE DOMAIN-CONTAINING PROTEIN-RELATED"/>
    <property type="match status" value="1"/>
</dbReference>
<gene>
    <name evidence="3" type="ORF">FPANT_3584</name>
</gene>
<dbReference type="InterPro" id="IPR013087">
    <property type="entry name" value="Znf_C2H2_type"/>
</dbReference>
<evidence type="ECO:0000313" key="4">
    <source>
        <dbReference type="Proteomes" id="UP000544095"/>
    </source>
</evidence>
<dbReference type="GO" id="GO:0004672">
    <property type="term" value="F:protein kinase activity"/>
    <property type="evidence" value="ECO:0007669"/>
    <property type="project" value="InterPro"/>
</dbReference>
<sequence>MLDSLKTASDIHRRSLPEKALSNQKDRLSIWASNIGALQSGNGALDVRLRGFSVMKRAIIQCFEQLEQLIHISTEILQDRRLPLEQRFAEFAELWDSESDDSCDLEDKEYRKTELGQNLMEMSSILSDLFKLSFKLRNTASRSTGHPILRALSYQRMVKVGEPDSSFEVDIFSLYADFDRAYAEDLIAYWRWDSWLKASPQCLSVTTSDCHEKDADMARKTEALVLHRGLIDRWIRSITNRRRIFAYWERHAKKLAKAEGDTTAPRLEMTALEPVEPMAVPEPRERLEPSEDIMASRVAETSALSNTEHTLVGRDLDAVSNTRSTVSRVSTAYNIDETASYLPPAPPLDPGQLEARCPYCHIVYPAKEFQHSRWRKHIIQDLQPYMCTWDDCPDADTMYGTRSAWLSHEAQTHRRIFRCMNHPETFLSRDSLKSHLLSSHHELGEGQAEAMMDFGQASHPESRVSCPFCLSEGPFIRGLPNHMAYHQERLACFSATKQSLDQETGLSSDTASDKAQGDNASDPLELLESETSSEQSSISEDSEDPRKIEVQTTLSLGKVIRQALVKSSCPDEDPDPEPAISFPAPKYLPLDELDRIMNYKSVSDELKRLELFKEPELSRRALEIQGEAGFNRQDELDPDQTDSGGNTRECPTRKKIFACLVLLGKVATITQVLDEGLSDADLPFNLDPDRVKLVKRDKTFAEPIAAFHNWMEHEAYMFYTYQWYMLSPYFILAGNDVSRVTHYTMSYMIPLPFSVVETMPDSASSPVYEYLGMQKIEIHHAHHSHGNYKRSNQNVFAVKVLRDIEAKEYDLRFESLLNLAEKRHPHLLQLLLGLTHGNTRSFIFQWPDCDLEQFWASNSPGNDIVGLARWISSQIFGLADALQLIRELFPSGVLAENDHRLQPPHRDLGPERILCFEAKGITQCVLKIADFGSMLYHDDRAHHQRGSETCIDSAYRAPELLTGGLAPNSDLWSLGCIILHFVVWYHGGWSLVNSLSAASCAEEEDGSDDDKFFKYGNLNMTRQILDPPGLAEGGAGGAVIGQDQAVPNTSVLKESIKQVFWNA</sequence>
<keyword evidence="3" id="KW-0808">Transferase</keyword>
<dbReference type="InterPro" id="IPR000719">
    <property type="entry name" value="Prot_kinase_dom"/>
</dbReference>
<comment type="caution">
    <text evidence="3">The sequence shown here is derived from an EMBL/GenBank/DDBJ whole genome shotgun (WGS) entry which is preliminary data.</text>
</comment>
<feature type="domain" description="Protein kinase" evidence="2">
    <location>
        <begin position="753"/>
        <end position="1063"/>
    </location>
</feature>
<feature type="region of interest" description="Disordered" evidence="1">
    <location>
        <begin position="628"/>
        <end position="648"/>
    </location>
</feature>
<dbReference type="Proteomes" id="UP000544095">
    <property type="component" value="Unassembled WGS sequence"/>
</dbReference>
<evidence type="ECO:0000313" key="3">
    <source>
        <dbReference type="EMBL" id="KAF5599301.1"/>
    </source>
</evidence>
<dbReference type="SMART" id="SM00355">
    <property type="entry name" value="ZnF_C2H2"/>
    <property type="match status" value="3"/>
</dbReference>
<organism evidence="3 4">
    <name type="scientific">Fusarium pseudoanthophilum</name>
    <dbReference type="NCBI Taxonomy" id="48495"/>
    <lineage>
        <taxon>Eukaryota</taxon>
        <taxon>Fungi</taxon>
        <taxon>Dikarya</taxon>
        <taxon>Ascomycota</taxon>
        <taxon>Pezizomycotina</taxon>
        <taxon>Sordariomycetes</taxon>
        <taxon>Hypocreomycetidae</taxon>
        <taxon>Hypocreales</taxon>
        <taxon>Nectriaceae</taxon>
        <taxon>Fusarium</taxon>
        <taxon>Fusarium fujikuroi species complex</taxon>
    </lineage>
</organism>
<dbReference type="PROSITE" id="PS50011">
    <property type="entry name" value="PROTEIN_KINASE_DOM"/>
    <property type="match status" value="1"/>
</dbReference>
<evidence type="ECO:0000256" key="1">
    <source>
        <dbReference type="SAM" id="MobiDB-lite"/>
    </source>
</evidence>
<protein>
    <submittedName>
        <fullName evidence="3">Meiosis-specific serine threonine kinase mek1</fullName>
    </submittedName>
</protein>
<evidence type="ECO:0000259" key="2">
    <source>
        <dbReference type="PROSITE" id="PS50011"/>
    </source>
</evidence>
<dbReference type="Pfam" id="PF00069">
    <property type="entry name" value="Pkinase"/>
    <property type="match status" value="1"/>
</dbReference>
<dbReference type="SUPFAM" id="SSF56112">
    <property type="entry name" value="Protein kinase-like (PK-like)"/>
    <property type="match status" value="1"/>
</dbReference>
<feature type="compositionally biased region" description="Low complexity" evidence="1">
    <location>
        <begin position="521"/>
        <end position="539"/>
    </location>
</feature>
<keyword evidence="4" id="KW-1185">Reference proteome</keyword>
<dbReference type="EMBL" id="JAAOAR010000162">
    <property type="protein sequence ID" value="KAF5599301.1"/>
    <property type="molecule type" value="Genomic_DNA"/>
</dbReference>
<dbReference type="AlphaFoldDB" id="A0A8H5PNB1"/>
<dbReference type="GO" id="GO:0005524">
    <property type="term" value="F:ATP binding"/>
    <property type="evidence" value="ECO:0007669"/>
    <property type="project" value="InterPro"/>
</dbReference>
<dbReference type="Gene3D" id="1.10.510.10">
    <property type="entry name" value="Transferase(Phosphotransferase) domain 1"/>
    <property type="match status" value="1"/>
</dbReference>
<feature type="region of interest" description="Disordered" evidence="1">
    <location>
        <begin position="503"/>
        <end position="547"/>
    </location>
</feature>
<dbReference type="InterPro" id="IPR011009">
    <property type="entry name" value="Kinase-like_dom_sf"/>
</dbReference>
<keyword evidence="3" id="KW-0418">Kinase</keyword>
<name>A0A8H5PNB1_9HYPO</name>
<accession>A0A8H5PNB1</accession>
<dbReference type="SMART" id="SM00220">
    <property type="entry name" value="S_TKc"/>
    <property type="match status" value="1"/>
</dbReference>
<reference evidence="3 4" key="1">
    <citation type="submission" date="2020-05" db="EMBL/GenBank/DDBJ databases">
        <title>Identification and distribution of gene clusters putatively required for synthesis of sphingolipid metabolism inhibitors in phylogenetically diverse species of the filamentous fungus Fusarium.</title>
        <authorList>
            <person name="Kim H.-S."/>
            <person name="Busman M."/>
            <person name="Brown D.W."/>
            <person name="Divon H."/>
            <person name="Uhlig S."/>
            <person name="Proctor R.H."/>
        </authorList>
    </citation>
    <scope>NUCLEOTIDE SEQUENCE [LARGE SCALE GENOMIC DNA]</scope>
    <source>
        <strain evidence="3 4">NRRL 25211</strain>
    </source>
</reference>
<dbReference type="PANTHER" id="PTHR35391:SF7">
    <property type="entry name" value="C2H2-TYPE DOMAIN-CONTAINING PROTEIN"/>
    <property type="match status" value="1"/>
</dbReference>